<feature type="transmembrane region" description="Helical" evidence="2">
    <location>
        <begin position="266"/>
        <end position="289"/>
    </location>
</feature>
<dbReference type="EMBL" id="QZFU01000015">
    <property type="protein sequence ID" value="RJO77653.1"/>
    <property type="molecule type" value="Genomic_DNA"/>
</dbReference>
<feature type="compositionally biased region" description="Low complexity" evidence="1">
    <location>
        <begin position="417"/>
        <end position="431"/>
    </location>
</feature>
<feature type="transmembrane region" description="Helical" evidence="2">
    <location>
        <begin position="159"/>
        <end position="184"/>
    </location>
</feature>
<sequence length="472" mass="47412">MLFGTSSGAVSADPGSFGFDQTCNQMHDSISEIPVIGGILGDEVSIACKGGNVITHPDQAVAAVKDKAWDTTFGSVVESLLSGLGQALTMALVWWTKIPNAKLLDEQSLWQRISQYTNDIQVYLLAASVMVGAVRIAIARHHAHAEEAGEMVRVLARSVFAVWTAGAIVFAAARAGDSFSAWVIRDATHGNAKGMAEFLVQTSAYTAFSPGLVLILACVGILGALAMAVMAILRQALLVVAMSLLPLAAAGSGLGSGKQAHDRLWAWVVAFLLWKPIAALVYMVAFSTIDTGPGMDASAPMDADTAQRRLVGLVLLCCTVFVLPALMRLVSPLVAAAGSGGSGAAAAGAMLAAGSAVASGGKTLIARGASATAARAGSRTGSGGSATGHAATQSATSGGTPHGTSQRSTSTGGGNSTGQAATPVGAAPAGTRTDSKNSGTRSASATTAQPGAATTRPTIPAPPPRPGGDIPV</sequence>
<feature type="compositionally biased region" description="Low complexity" evidence="1">
    <location>
        <begin position="387"/>
        <end position="410"/>
    </location>
</feature>
<keyword evidence="2" id="KW-0812">Transmembrane</keyword>
<gene>
    <name evidence="3" type="ORF">D5S18_07925</name>
</gene>
<evidence type="ECO:0000256" key="1">
    <source>
        <dbReference type="SAM" id="MobiDB-lite"/>
    </source>
</evidence>
<feature type="transmembrane region" description="Helical" evidence="2">
    <location>
        <begin position="310"/>
        <end position="327"/>
    </location>
</feature>
<protein>
    <recommendedName>
        <fullName evidence="5">Type IV secretion system protein</fullName>
    </recommendedName>
</protein>
<evidence type="ECO:0000313" key="4">
    <source>
        <dbReference type="Proteomes" id="UP000266677"/>
    </source>
</evidence>
<feature type="transmembrane region" description="Helical" evidence="2">
    <location>
        <begin position="120"/>
        <end position="138"/>
    </location>
</feature>
<accession>A0A3A4K0Q8</accession>
<feature type="transmembrane region" description="Helical" evidence="2">
    <location>
        <begin position="204"/>
        <end position="229"/>
    </location>
</feature>
<dbReference type="AlphaFoldDB" id="A0A3A4K0Q8"/>
<feature type="transmembrane region" description="Helical" evidence="2">
    <location>
        <begin position="236"/>
        <end position="254"/>
    </location>
</feature>
<evidence type="ECO:0000313" key="3">
    <source>
        <dbReference type="EMBL" id="RJO77653.1"/>
    </source>
</evidence>
<keyword evidence="2" id="KW-1133">Transmembrane helix</keyword>
<proteinExistence type="predicted"/>
<feature type="compositionally biased region" description="Polar residues" evidence="1">
    <location>
        <begin position="436"/>
        <end position="449"/>
    </location>
</feature>
<evidence type="ECO:0008006" key="5">
    <source>
        <dbReference type="Google" id="ProtNLM"/>
    </source>
</evidence>
<feature type="region of interest" description="Disordered" evidence="1">
    <location>
        <begin position="375"/>
        <end position="472"/>
    </location>
</feature>
<organism evidence="3 4">
    <name type="scientific">Nocardia panacis</name>
    <dbReference type="NCBI Taxonomy" id="2340916"/>
    <lineage>
        <taxon>Bacteria</taxon>
        <taxon>Bacillati</taxon>
        <taxon>Actinomycetota</taxon>
        <taxon>Actinomycetes</taxon>
        <taxon>Mycobacteriales</taxon>
        <taxon>Nocardiaceae</taxon>
        <taxon>Nocardia</taxon>
    </lineage>
</organism>
<dbReference type="Pfam" id="PF19590">
    <property type="entry name" value="TrbL_3"/>
    <property type="match status" value="1"/>
</dbReference>
<keyword evidence="2" id="KW-0472">Membrane</keyword>
<name>A0A3A4K0Q8_9NOCA</name>
<reference evidence="3 4" key="1">
    <citation type="submission" date="2018-09" db="EMBL/GenBank/DDBJ databases">
        <title>YIM PH21274 draft genome.</title>
        <authorList>
            <person name="Miao C."/>
        </authorList>
    </citation>
    <scope>NUCLEOTIDE SEQUENCE [LARGE SCALE GENOMIC DNA]</scope>
    <source>
        <strain evidence="3 4">YIM PH 21724</strain>
    </source>
</reference>
<evidence type="ECO:0000256" key="2">
    <source>
        <dbReference type="SAM" id="Phobius"/>
    </source>
</evidence>
<keyword evidence="4" id="KW-1185">Reference proteome</keyword>
<comment type="caution">
    <text evidence="3">The sequence shown here is derived from an EMBL/GenBank/DDBJ whole genome shotgun (WGS) entry which is preliminary data.</text>
</comment>
<dbReference type="InterPro" id="IPR045782">
    <property type="entry name" value="TrbL_3"/>
</dbReference>
<feature type="transmembrane region" description="Helical" evidence="2">
    <location>
        <begin position="333"/>
        <end position="358"/>
    </location>
</feature>
<dbReference type="Proteomes" id="UP000266677">
    <property type="component" value="Unassembled WGS sequence"/>
</dbReference>